<organism evidence="2 3">
    <name type="scientific">Flagellimonas eckloniae</name>
    <dbReference type="NCBI Taxonomy" id="346185"/>
    <lineage>
        <taxon>Bacteria</taxon>
        <taxon>Pseudomonadati</taxon>
        <taxon>Bacteroidota</taxon>
        <taxon>Flavobacteriia</taxon>
        <taxon>Flavobacteriales</taxon>
        <taxon>Flavobacteriaceae</taxon>
        <taxon>Flagellimonas</taxon>
    </lineage>
</organism>
<evidence type="ECO:0000313" key="2">
    <source>
        <dbReference type="EMBL" id="KQC30862.1"/>
    </source>
</evidence>
<dbReference type="Proteomes" id="UP000050827">
    <property type="component" value="Unassembled WGS sequence"/>
</dbReference>
<gene>
    <name evidence="2" type="ORF">AAY42_13920</name>
</gene>
<dbReference type="EMBL" id="LCTZ01000002">
    <property type="protein sequence ID" value="KQC30862.1"/>
    <property type="molecule type" value="Genomic_DNA"/>
</dbReference>
<keyword evidence="1" id="KW-1133">Transmembrane helix</keyword>
<proteinExistence type="predicted"/>
<keyword evidence="3" id="KW-1185">Reference proteome</keyword>
<comment type="caution">
    <text evidence="2">The sequence shown here is derived from an EMBL/GenBank/DDBJ whole genome shotgun (WGS) entry which is preliminary data.</text>
</comment>
<keyword evidence="1" id="KW-0812">Transmembrane</keyword>
<name>A0A0Q1C108_9FLAO</name>
<dbReference type="AlphaFoldDB" id="A0A0Q1C108"/>
<reference evidence="2 3" key="1">
    <citation type="submission" date="2015-04" db="EMBL/GenBank/DDBJ databases">
        <title>Complete genome of flavobacterium.</title>
        <authorList>
            <person name="Kwon Y.M."/>
            <person name="Kim S.-J."/>
        </authorList>
    </citation>
    <scope>NUCLEOTIDE SEQUENCE [LARGE SCALE GENOMIC DNA]</scope>
    <source>
        <strain evidence="2 3">DK169</strain>
    </source>
</reference>
<evidence type="ECO:0000256" key="1">
    <source>
        <dbReference type="SAM" id="Phobius"/>
    </source>
</evidence>
<keyword evidence="1" id="KW-0472">Membrane</keyword>
<dbReference type="RefSeq" id="WP_055396259.1">
    <property type="nucleotide sequence ID" value="NZ_LCTZ01000002.1"/>
</dbReference>
<sequence length="85" mass="9923">MLGKYGEYHILYFGYKLNFYSGFFAPILVLLDTQTEKESNFLASRMSWPMHCTDLISSASPTSATKQTTSQWECQRCHKKYTHKE</sequence>
<protein>
    <submittedName>
        <fullName evidence="2">Uncharacterized protein</fullName>
    </submittedName>
</protein>
<evidence type="ECO:0000313" key="3">
    <source>
        <dbReference type="Proteomes" id="UP000050827"/>
    </source>
</evidence>
<feature type="transmembrane region" description="Helical" evidence="1">
    <location>
        <begin position="12"/>
        <end position="31"/>
    </location>
</feature>
<accession>A0A0Q1C108</accession>